<feature type="transmembrane region" description="Helical" evidence="1">
    <location>
        <begin position="185"/>
        <end position="207"/>
    </location>
</feature>
<dbReference type="AlphaFoldDB" id="A0A3L7ASB7"/>
<dbReference type="Proteomes" id="UP000269438">
    <property type="component" value="Unassembled WGS sequence"/>
</dbReference>
<sequence length="216" mass="23442">MSTITQPRLGLAAHPVAGVLRVAFGLLTLAAITGSLIHSASQGPVNPFNFFGYFTIQNNLLMGVVLIAVAIRSLSGRVPSLGWSLARGFAVSYMAVVGIVYNTLLVGVDGGASLPWSNFVMHVLFPIIAVLDWIIFTDRVALPWRTFWWVLVYPAVWTIVVLIRGATDGWVPYPFLNPANGYGVVALYCLGVVVAFLVSAAVVYWIARLRPGRDPR</sequence>
<dbReference type="NCBIfam" id="NF038065">
    <property type="entry name" value="Pr6Pr"/>
    <property type="match status" value="1"/>
</dbReference>
<feature type="transmembrane region" description="Helical" evidence="1">
    <location>
        <begin position="12"/>
        <end position="38"/>
    </location>
</feature>
<keyword evidence="1" id="KW-1133">Transmembrane helix</keyword>
<comment type="caution">
    <text evidence="2">The sequence shown here is derived from an EMBL/GenBank/DDBJ whole genome shotgun (WGS) entry which is preliminary data.</text>
</comment>
<feature type="transmembrane region" description="Helical" evidence="1">
    <location>
        <begin position="116"/>
        <end position="135"/>
    </location>
</feature>
<protein>
    <recommendedName>
        <fullName evidence="4">F420-dependent oxidoreductase</fullName>
    </recommendedName>
</protein>
<keyword evidence="1" id="KW-0472">Membrane</keyword>
<proteinExistence type="predicted"/>
<feature type="transmembrane region" description="Helical" evidence="1">
    <location>
        <begin position="147"/>
        <end position="165"/>
    </location>
</feature>
<gene>
    <name evidence="2" type="ORF">D9V34_08895</name>
</gene>
<keyword evidence="3" id="KW-1185">Reference proteome</keyword>
<reference evidence="2 3" key="1">
    <citation type="submission" date="2018-10" db="EMBL/GenBank/DDBJ databases">
        <authorList>
            <person name="Li J."/>
        </authorList>
    </citation>
    <scope>NUCLEOTIDE SEQUENCE [LARGE SCALE GENOMIC DNA]</scope>
    <source>
        <strain evidence="2 3">JCM 11654</strain>
    </source>
</reference>
<evidence type="ECO:0008006" key="4">
    <source>
        <dbReference type="Google" id="ProtNLM"/>
    </source>
</evidence>
<evidence type="ECO:0000256" key="1">
    <source>
        <dbReference type="SAM" id="Phobius"/>
    </source>
</evidence>
<accession>A0A3L7ASB7</accession>
<dbReference type="RefSeq" id="WP_121688446.1">
    <property type="nucleotide sequence ID" value="NZ_RCUY01000005.1"/>
</dbReference>
<keyword evidence="1" id="KW-0812">Transmembrane</keyword>
<feature type="transmembrane region" description="Helical" evidence="1">
    <location>
        <begin position="83"/>
        <end position="104"/>
    </location>
</feature>
<name>A0A3L7ASB7_9MICO</name>
<dbReference type="InterPro" id="IPR049713">
    <property type="entry name" value="Pr6Pr-like"/>
</dbReference>
<dbReference type="OrthoDB" id="9809977at2"/>
<organism evidence="2 3">
    <name type="scientific">Mycetocola lacteus</name>
    <dbReference type="NCBI Taxonomy" id="76637"/>
    <lineage>
        <taxon>Bacteria</taxon>
        <taxon>Bacillati</taxon>
        <taxon>Actinomycetota</taxon>
        <taxon>Actinomycetes</taxon>
        <taxon>Micrococcales</taxon>
        <taxon>Microbacteriaceae</taxon>
        <taxon>Mycetocola</taxon>
    </lineage>
</organism>
<evidence type="ECO:0000313" key="3">
    <source>
        <dbReference type="Proteomes" id="UP000269438"/>
    </source>
</evidence>
<evidence type="ECO:0000313" key="2">
    <source>
        <dbReference type="EMBL" id="RLP83327.1"/>
    </source>
</evidence>
<feature type="transmembrane region" description="Helical" evidence="1">
    <location>
        <begin position="50"/>
        <end position="71"/>
    </location>
</feature>
<dbReference type="EMBL" id="RCUY01000005">
    <property type="protein sequence ID" value="RLP83327.1"/>
    <property type="molecule type" value="Genomic_DNA"/>
</dbReference>